<evidence type="ECO:0000256" key="4">
    <source>
        <dbReference type="ARBA" id="ARBA00022801"/>
    </source>
</evidence>
<keyword evidence="8" id="KW-1185">Reference proteome</keyword>
<dbReference type="PROSITE" id="PS51767">
    <property type="entry name" value="PEPTIDASE_A1"/>
    <property type="match status" value="1"/>
</dbReference>
<dbReference type="PANTHER" id="PTHR47966:SF51">
    <property type="entry name" value="BETA-SITE APP-CLEAVING ENZYME, ISOFORM A-RELATED"/>
    <property type="match status" value="1"/>
</dbReference>
<keyword evidence="2 7" id="KW-0645">Protease</keyword>
<feature type="domain" description="Peptidase A1" evidence="6">
    <location>
        <begin position="55"/>
        <end position="392"/>
    </location>
</feature>
<comment type="similarity">
    <text evidence="1">Belongs to the peptidase A1 family.</text>
</comment>
<dbReference type="Pfam" id="PF00026">
    <property type="entry name" value="Asp"/>
    <property type="match status" value="1"/>
</dbReference>
<keyword evidence="4" id="KW-0378">Hydrolase</keyword>
<feature type="transmembrane region" description="Helical" evidence="5">
    <location>
        <begin position="411"/>
        <end position="436"/>
    </location>
</feature>
<evidence type="ECO:0000313" key="7">
    <source>
        <dbReference type="EMBL" id="CDW88029.1"/>
    </source>
</evidence>
<dbReference type="CDD" id="cd05471">
    <property type="entry name" value="pepsin_like"/>
    <property type="match status" value="1"/>
</dbReference>
<evidence type="ECO:0000256" key="5">
    <source>
        <dbReference type="SAM" id="Phobius"/>
    </source>
</evidence>
<dbReference type="OrthoDB" id="422879at2759"/>
<evidence type="ECO:0000259" key="6">
    <source>
        <dbReference type="PROSITE" id="PS51767"/>
    </source>
</evidence>
<evidence type="ECO:0000256" key="1">
    <source>
        <dbReference type="ARBA" id="ARBA00007447"/>
    </source>
</evidence>
<dbReference type="Proteomes" id="UP000039865">
    <property type="component" value="Unassembled WGS sequence"/>
</dbReference>
<accession>A0A078B0H6</accession>
<gene>
    <name evidence="7" type="primary">Contig13780.g14695</name>
    <name evidence="7" type="ORF">STYLEM_17144</name>
</gene>
<protein>
    <submittedName>
        <fullName evidence="7">Eukaryotic aspartyl protease family protein</fullName>
    </submittedName>
</protein>
<evidence type="ECO:0000256" key="2">
    <source>
        <dbReference type="ARBA" id="ARBA00022670"/>
    </source>
</evidence>
<dbReference type="InterPro" id="IPR021109">
    <property type="entry name" value="Peptidase_aspartic_dom_sf"/>
</dbReference>
<sequence length="504" mass="57012">MALACVGLVSTQFIDLELKENVKQKREFDKKLQQAVSTDDKAFDHTVADIKGFFTKTSLIFGSQKQEISMIIDASTPNIYIATTDCDRCNYQRFDVMKSTTSHFVDPKKDSIAEEDLDIYFPKHKLQVFQGKYIEDKICIDTNDAHCLPTGQFFGCSVDPGFDEESGLLGIQLNKNKNGYVERLASQKVIDKAMLGMYIQDNYKAELKSQIRLGGYDSSLMADGKEESINWYKTTSDSMWSLKLIDAKYGDDSFRVSTDTIVEFNPGSPVIAMPQKDYEKLAQLYIAGLGKDEFDCKTNDFCIIKHRCSELSRQKMRFKIGSDANDARSLFFDVPAENFLYDVNSPGFKEPFCLLGVSGTVEEGSNKYILGATFLKNYYTVYDYDNQRIGLSLDISNKELQMKEEDDAKKWTVAAIGFIVFACLLIIGLLLLCLCVKAKKQNQLSDTSDKIENVQFEVEKIDDDKEKLLTPPQQQIYGNIDFNHASLNRDSVDGRPSELGQSQF</sequence>
<dbReference type="InterPro" id="IPR001461">
    <property type="entry name" value="Aspartic_peptidase_A1"/>
</dbReference>
<dbReference type="InParanoid" id="A0A078B0H6"/>
<keyword evidence="5" id="KW-0472">Membrane</keyword>
<dbReference type="EMBL" id="CCKQ01016150">
    <property type="protein sequence ID" value="CDW88029.1"/>
    <property type="molecule type" value="Genomic_DNA"/>
</dbReference>
<dbReference type="PRINTS" id="PR00792">
    <property type="entry name" value="PEPSIN"/>
</dbReference>
<dbReference type="SUPFAM" id="SSF50630">
    <property type="entry name" value="Acid proteases"/>
    <property type="match status" value="1"/>
</dbReference>
<evidence type="ECO:0000256" key="3">
    <source>
        <dbReference type="ARBA" id="ARBA00022750"/>
    </source>
</evidence>
<dbReference type="Gene3D" id="2.40.70.10">
    <property type="entry name" value="Acid Proteases"/>
    <property type="match status" value="2"/>
</dbReference>
<keyword evidence="3" id="KW-0064">Aspartyl protease</keyword>
<keyword evidence="5" id="KW-1133">Transmembrane helix</keyword>
<name>A0A078B0H6_STYLE</name>
<dbReference type="InterPro" id="IPR033121">
    <property type="entry name" value="PEPTIDASE_A1"/>
</dbReference>
<proteinExistence type="inferred from homology"/>
<evidence type="ECO:0000313" key="8">
    <source>
        <dbReference type="Proteomes" id="UP000039865"/>
    </source>
</evidence>
<dbReference type="PANTHER" id="PTHR47966">
    <property type="entry name" value="BETA-SITE APP-CLEAVING ENZYME, ISOFORM A-RELATED"/>
    <property type="match status" value="1"/>
</dbReference>
<keyword evidence="5" id="KW-0812">Transmembrane</keyword>
<dbReference type="GO" id="GO:0006508">
    <property type="term" value="P:proteolysis"/>
    <property type="evidence" value="ECO:0007669"/>
    <property type="project" value="UniProtKB-KW"/>
</dbReference>
<dbReference type="AlphaFoldDB" id="A0A078B0H6"/>
<reference evidence="7 8" key="1">
    <citation type="submission" date="2014-06" db="EMBL/GenBank/DDBJ databases">
        <authorList>
            <person name="Swart Estienne"/>
        </authorList>
    </citation>
    <scope>NUCLEOTIDE SEQUENCE [LARGE SCALE GENOMIC DNA]</scope>
    <source>
        <strain evidence="7 8">130c</strain>
    </source>
</reference>
<organism evidence="7 8">
    <name type="scientific">Stylonychia lemnae</name>
    <name type="common">Ciliate</name>
    <dbReference type="NCBI Taxonomy" id="5949"/>
    <lineage>
        <taxon>Eukaryota</taxon>
        <taxon>Sar</taxon>
        <taxon>Alveolata</taxon>
        <taxon>Ciliophora</taxon>
        <taxon>Intramacronucleata</taxon>
        <taxon>Spirotrichea</taxon>
        <taxon>Stichotrichia</taxon>
        <taxon>Sporadotrichida</taxon>
        <taxon>Oxytrichidae</taxon>
        <taxon>Stylonychinae</taxon>
        <taxon>Stylonychia</taxon>
    </lineage>
</organism>
<dbReference type="GO" id="GO:0004190">
    <property type="term" value="F:aspartic-type endopeptidase activity"/>
    <property type="evidence" value="ECO:0007669"/>
    <property type="project" value="UniProtKB-KW"/>
</dbReference>
<dbReference type="InterPro" id="IPR034164">
    <property type="entry name" value="Pepsin-like_dom"/>
</dbReference>